<dbReference type="Proteomes" id="UP000248148">
    <property type="component" value="Unassembled WGS sequence"/>
</dbReference>
<evidence type="ECO:0000313" key="1">
    <source>
        <dbReference type="EMBL" id="PYF01248.1"/>
    </source>
</evidence>
<gene>
    <name evidence="1" type="ORF">BJ122_12431</name>
</gene>
<dbReference type="AlphaFoldDB" id="A0A318TDC0"/>
<sequence length="83" mass="8961">MTRVRKSVAEIEALLLEDVRAQRHCSEVADIVIELCEPEEDTHGANWSVVSVDPGGASREFAGAAVMVAMGRLQQEVDAIAPE</sequence>
<accession>A0A318TDC0</accession>
<keyword evidence="2" id="KW-1185">Reference proteome</keyword>
<evidence type="ECO:0000313" key="2">
    <source>
        <dbReference type="Proteomes" id="UP000248148"/>
    </source>
</evidence>
<comment type="caution">
    <text evidence="1">The sequence shown here is derived from an EMBL/GenBank/DDBJ whole genome shotgun (WGS) entry which is preliminary data.</text>
</comment>
<dbReference type="OrthoDB" id="8139176at2"/>
<dbReference type="RefSeq" id="WP_110782213.1">
    <property type="nucleotide sequence ID" value="NZ_QJTI01000024.1"/>
</dbReference>
<protein>
    <submittedName>
        <fullName evidence="1">Uncharacterized protein</fullName>
    </submittedName>
</protein>
<proteinExistence type="predicted"/>
<reference evidence="1 2" key="1">
    <citation type="submission" date="2018-06" db="EMBL/GenBank/DDBJ databases">
        <title>Genomic Encyclopedia of Archaeal and Bacterial Type Strains, Phase II (KMG-II): from individual species to whole genera.</title>
        <authorList>
            <person name="Goeker M."/>
        </authorList>
    </citation>
    <scope>NUCLEOTIDE SEQUENCE [LARGE SCALE GENOMIC DNA]</scope>
    <source>
        <strain evidence="1 2">JCM 11668</strain>
    </source>
</reference>
<dbReference type="EMBL" id="QJTI01000024">
    <property type="protein sequence ID" value="PYF01248.1"/>
    <property type="molecule type" value="Genomic_DNA"/>
</dbReference>
<name>A0A318TDC0_9BRAD</name>
<organism evidence="1 2">
    <name type="scientific">Rhodopseudomonas faecalis</name>
    <dbReference type="NCBI Taxonomy" id="99655"/>
    <lineage>
        <taxon>Bacteria</taxon>
        <taxon>Pseudomonadati</taxon>
        <taxon>Pseudomonadota</taxon>
        <taxon>Alphaproteobacteria</taxon>
        <taxon>Hyphomicrobiales</taxon>
        <taxon>Nitrobacteraceae</taxon>
        <taxon>Rhodopseudomonas</taxon>
    </lineage>
</organism>